<dbReference type="PANTHER" id="PTHR35850:SF2">
    <property type="entry name" value="TYPE VI SECRETION SYSTEM CONTRACTILE SHEATH SMALL SUBUNIT"/>
    <property type="match status" value="1"/>
</dbReference>
<dbReference type="RefSeq" id="WP_024486922.1">
    <property type="nucleotide sequence ID" value="NZ_CAMISF010000001.1"/>
</dbReference>
<dbReference type="EMBL" id="CABEEZ010000013">
    <property type="protein sequence ID" value="VTR16305.1"/>
    <property type="molecule type" value="Genomic_DNA"/>
</dbReference>
<dbReference type="PANTHER" id="PTHR35850">
    <property type="entry name" value="CYTOPLASMIC PROTEIN-RELATED"/>
    <property type="match status" value="1"/>
</dbReference>
<protein>
    <submittedName>
        <fullName evidence="1">Uncharacterized protein conserved in bacteria</fullName>
    </submittedName>
</protein>
<dbReference type="KEGG" id="sfw:WN53_18535"/>
<dbReference type="InterPro" id="IPR008312">
    <property type="entry name" value="T6SS_TssB1"/>
</dbReference>
<name>A0A0F7HF50_SERFO</name>
<accession>A0A0F7HF50</accession>
<evidence type="ECO:0000313" key="1">
    <source>
        <dbReference type="EMBL" id="VTR16305.1"/>
    </source>
</evidence>
<reference evidence="1" key="1">
    <citation type="submission" date="2019-05" db="EMBL/GenBank/DDBJ databases">
        <authorList>
            <consortium name="Pathogen Informatics"/>
        </authorList>
    </citation>
    <scope>NUCLEOTIDE SEQUENCE [LARGE SCALE GENOMIC DNA]</scope>
    <source>
        <strain evidence="1">NCTC12965</strain>
    </source>
</reference>
<dbReference type="PIRSF" id="PIRSF028301">
    <property type="entry name" value="UCP028301"/>
    <property type="match status" value="1"/>
</dbReference>
<sequence length="165" mass="18401">MSKNNQSSVAPKERINIKYVPNTGDQTAEIELPLNLMVVGDLKGVREDTPIEERQVVSVSKNNFNAVMNEANINLSFTVPNHLEGEGKEEMPVTLAINSLDDFSPDNVAKNVPELKKILELREALVALKGPLGNIPAFRSRLQDLLGNEEMREQLLKELDILNQK</sequence>
<dbReference type="NCBIfam" id="TIGR03358">
    <property type="entry name" value="VI_chp_5"/>
    <property type="match status" value="1"/>
</dbReference>
<dbReference type="GeneID" id="30322175"/>
<dbReference type="AlphaFoldDB" id="A0A0F7HF50"/>
<proteinExistence type="predicted"/>
<gene>
    <name evidence="1" type="ORF">NCTC12965_00210</name>
</gene>
<dbReference type="Pfam" id="PF05591">
    <property type="entry name" value="T6SS_VipA"/>
    <property type="match status" value="1"/>
</dbReference>
<dbReference type="STRING" id="47917.AV650_13795"/>
<organism evidence="1">
    <name type="scientific">Serratia fonticola</name>
    <dbReference type="NCBI Taxonomy" id="47917"/>
    <lineage>
        <taxon>Bacteria</taxon>
        <taxon>Pseudomonadati</taxon>
        <taxon>Pseudomonadota</taxon>
        <taxon>Gammaproteobacteria</taxon>
        <taxon>Enterobacterales</taxon>
        <taxon>Yersiniaceae</taxon>
        <taxon>Serratia</taxon>
    </lineage>
</organism>